<accession>A0ABX0E349</accession>
<dbReference type="PANTHER" id="PTHR45527:SF1">
    <property type="entry name" value="FATTY ACID SYNTHASE"/>
    <property type="match status" value="1"/>
</dbReference>
<protein>
    <submittedName>
        <fullName evidence="5">Amino acid adenylation domain-containing protein</fullName>
    </submittedName>
</protein>
<dbReference type="InterPro" id="IPR029058">
    <property type="entry name" value="AB_hydrolase_fold"/>
</dbReference>
<reference evidence="5 6" key="1">
    <citation type="submission" date="2020-02" db="EMBL/GenBank/DDBJ databases">
        <title>Whole-genome analyses of novel actinobacteria.</title>
        <authorList>
            <person name="Sahin N."/>
            <person name="Tokatli A."/>
        </authorList>
    </citation>
    <scope>NUCLEOTIDE SEQUENCE [LARGE SCALE GENOMIC DNA]</scope>
    <source>
        <strain evidence="5 6">YC419</strain>
    </source>
</reference>
<evidence type="ECO:0000256" key="3">
    <source>
        <dbReference type="ARBA" id="ARBA00022553"/>
    </source>
</evidence>
<dbReference type="Gene3D" id="3.40.50.1820">
    <property type="entry name" value="alpha/beta hydrolase"/>
    <property type="match status" value="1"/>
</dbReference>
<dbReference type="Gene3D" id="3.40.50.980">
    <property type="match status" value="2"/>
</dbReference>
<dbReference type="PROSITE" id="PS50075">
    <property type="entry name" value="CARRIER"/>
    <property type="match status" value="1"/>
</dbReference>
<dbReference type="PROSITE" id="PS00012">
    <property type="entry name" value="PHOSPHOPANTETHEINE"/>
    <property type="match status" value="1"/>
</dbReference>
<dbReference type="NCBIfam" id="TIGR01733">
    <property type="entry name" value="AA-adenyl-dom"/>
    <property type="match status" value="1"/>
</dbReference>
<comment type="cofactor">
    <cofactor evidence="1">
        <name>pantetheine 4'-phosphate</name>
        <dbReference type="ChEBI" id="CHEBI:47942"/>
    </cofactor>
</comment>
<proteinExistence type="predicted"/>
<dbReference type="InterPro" id="IPR020806">
    <property type="entry name" value="PKS_PP-bd"/>
</dbReference>
<evidence type="ECO:0000313" key="5">
    <source>
        <dbReference type="EMBL" id="NGO47259.1"/>
    </source>
</evidence>
<dbReference type="InterPro" id="IPR036736">
    <property type="entry name" value="ACP-like_sf"/>
</dbReference>
<dbReference type="Pfam" id="PF13193">
    <property type="entry name" value="AMP-binding_C"/>
    <property type="match status" value="1"/>
</dbReference>
<dbReference type="InterPro" id="IPR001242">
    <property type="entry name" value="Condensation_dom"/>
</dbReference>
<keyword evidence="6" id="KW-1185">Reference proteome</keyword>
<dbReference type="PANTHER" id="PTHR45527">
    <property type="entry name" value="NONRIBOSOMAL PEPTIDE SYNTHETASE"/>
    <property type="match status" value="1"/>
</dbReference>
<keyword evidence="2" id="KW-0596">Phosphopantetheine</keyword>
<organism evidence="5 6">
    <name type="scientific">Streptomyces ureilyticus</name>
    <dbReference type="NCBI Taxonomy" id="1775131"/>
    <lineage>
        <taxon>Bacteria</taxon>
        <taxon>Bacillati</taxon>
        <taxon>Actinomycetota</taxon>
        <taxon>Actinomycetes</taxon>
        <taxon>Kitasatosporales</taxon>
        <taxon>Streptomycetaceae</taxon>
        <taxon>Streptomyces</taxon>
    </lineage>
</organism>
<evidence type="ECO:0000256" key="1">
    <source>
        <dbReference type="ARBA" id="ARBA00001957"/>
    </source>
</evidence>
<dbReference type="PROSITE" id="PS00455">
    <property type="entry name" value="AMP_BINDING"/>
    <property type="match status" value="1"/>
</dbReference>
<dbReference type="InterPro" id="IPR010071">
    <property type="entry name" value="AA_adenyl_dom"/>
</dbReference>
<dbReference type="SMART" id="SM00824">
    <property type="entry name" value="PKS_TE"/>
    <property type="match status" value="1"/>
</dbReference>
<dbReference type="InterPro" id="IPR020802">
    <property type="entry name" value="TesA-like"/>
</dbReference>
<evidence type="ECO:0000256" key="2">
    <source>
        <dbReference type="ARBA" id="ARBA00022450"/>
    </source>
</evidence>
<feature type="domain" description="Carrier" evidence="4">
    <location>
        <begin position="822"/>
        <end position="897"/>
    </location>
</feature>
<name>A0ABX0E349_9ACTN</name>
<dbReference type="InterPro" id="IPR006162">
    <property type="entry name" value="Ppantetheine_attach_site"/>
</dbReference>
<evidence type="ECO:0000259" key="4">
    <source>
        <dbReference type="PROSITE" id="PS50075"/>
    </source>
</evidence>
<dbReference type="InterPro" id="IPR001031">
    <property type="entry name" value="Thioesterase"/>
</dbReference>
<dbReference type="InterPro" id="IPR009081">
    <property type="entry name" value="PP-bd_ACP"/>
</dbReference>
<comment type="caution">
    <text evidence="5">The sequence shown here is derived from an EMBL/GenBank/DDBJ whole genome shotgun (WGS) entry which is preliminary data.</text>
</comment>
<dbReference type="CDD" id="cd05930">
    <property type="entry name" value="A_NRPS"/>
    <property type="match status" value="1"/>
</dbReference>
<dbReference type="InterPro" id="IPR025110">
    <property type="entry name" value="AMP-bd_C"/>
</dbReference>
<keyword evidence="3" id="KW-0597">Phosphoprotein</keyword>
<dbReference type="Gene3D" id="3.30.559.10">
    <property type="entry name" value="Chloramphenicol acetyltransferase-like domain"/>
    <property type="match status" value="1"/>
</dbReference>
<dbReference type="SUPFAM" id="SSF52777">
    <property type="entry name" value="CoA-dependent acyltransferases"/>
    <property type="match status" value="1"/>
</dbReference>
<dbReference type="InterPro" id="IPR045851">
    <property type="entry name" value="AMP-bd_C_sf"/>
</dbReference>
<dbReference type="Pfam" id="PF00550">
    <property type="entry name" value="PP-binding"/>
    <property type="match status" value="1"/>
</dbReference>
<dbReference type="Gene3D" id="2.30.38.10">
    <property type="entry name" value="Luciferase, Domain 3"/>
    <property type="match status" value="1"/>
</dbReference>
<gene>
    <name evidence="5" type="ORF">G6048_35905</name>
</gene>
<dbReference type="EMBL" id="JAAKZX010000170">
    <property type="protein sequence ID" value="NGO47259.1"/>
    <property type="molecule type" value="Genomic_DNA"/>
</dbReference>
<dbReference type="SMART" id="SM00823">
    <property type="entry name" value="PKS_PP"/>
    <property type="match status" value="1"/>
</dbReference>
<dbReference type="SUPFAM" id="SSF56801">
    <property type="entry name" value="Acetyl-CoA synthetase-like"/>
    <property type="match status" value="1"/>
</dbReference>
<dbReference type="Gene3D" id="3.30.300.30">
    <property type="match status" value="1"/>
</dbReference>
<sequence>MQYADYTVWQQGLLGAEDDPDSVISAQLEGWSRRLAGLPAELELPWDRPRPAVASHRGGRVLFEWDRRVHRGVVEVAASAGATPFMVVQAALAVLLSRLGAGEDIPLGTPVAGRMDEAADDLVGFFTNTLVLRTDTSGNPTFGELLERVRQWDLDAYTQQDLPFERLVEVLNPDRSMARHPLFQVMLAFNNIEQAAVDLPGLSVQAEPVDVAVTKFDLSLSISEVHDADGPAGLQGAWEYSSDLLDAGTAERMLHRLHHIIHTVISNPDQHINDIDVLEPAERTRLLTEYNDTGRPLPQATVPELFQAQAALTPHAIAVTDGNMSVSYGELNARANRLARVLIGHGVGPEQLVGLALPRSVDMVVAVLAVLKAGGAYLPIDPEYPGERIAFMVQDAEPVCVLTTRAAVPVLSLPDSVRLLCLDEPAVTTAVQAAAGQDLTDRERLTCLRPANPAYVIYTSGSTGRPKGVTVTHTGLVNYVARASQTYAGLSGEALIHAPMSFDIGVTSFYGTLLAGGCLRLLPSNSQWPTEELQAPKSITFVKMTPSHLQVLLKDSEPFPATATGQLMLGGELLTAEAVRQWRSNSPDTQLINHYGPTETTVGCIDYQIPPGTQFTRDSVPIGRPMWNTRVYVLDAGLRLVAPGVVGELYVGGAGLARGYLNRAGLTAGRFVADPFGPAGGRLYRTGDLVRWGADGQLEFVGRADDQVKVRGFRIETGEIETVLTEHPDVAQAAVVVREDRAGDKRLVGYIIPEHNPATDAEAAARGVDTTAVRESLRGRLPEYMVPSVLVALDGLPLTANGKLDRAALPVPDLSGMTSGRGPRTAREEVLCGLFAQVLGLPKVGIDDSFFALGGHSLLAMHLISQVRSVLGMELSIRNLFEAPTVAALAREWHPEVNEFDTLVPLRATGDQPPIFCVHPGSGIGWCYSGLIARLPEEYPIYILQARGLNPADEVSGSIEEMVADYLDHIKSVQPKGPYRLLGWSFGGVVAQKMATTLQADGEQVDLLALLDAYPQSEEIADVPVGGQISLLTAAHAEGLQDAEVLAGLEQDRLAAVDAVVRNNGWLIRSFTPDVYQGDMLLFKAAAKREKPRGSAESWMPYVEGELLTYDVDRTHDEMTVPEALDAVGCALRSVLVDIDYNRADAREDSNG</sequence>
<dbReference type="Proteomes" id="UP001518140">
    <property type="component" value="Unassembled WGS sequence"/>
</dbReference>
<dbReference type="Pfam" id="PF00501">
    <property type="entry name" value="AMP-binding"/>
    <property type="match status" value="1"/>
</dbReference>
<dbReference type="SUPFAM" id="SSF53474">
    <property type="entry name" value="alpha/beta-Hydrolases"/>
    <property type="match status" value="1"/>
</dbReference>
<dbReference type="InterPro" id="IPR020845">
    <property type="entry name" value="AMP-binding_CS"/>
</dbReference>
<dbReference type="RefSeq" id="WP_165343781.1">
    <property type="nucleotide sequence ID" value="NZ_JAAKZX010000170.1"/>
</dbReference>
<dbReference type="InterPro" id="IPR000873">
    <property type="entry name" value="AMP-dep_synth/lig_dom"/>
</dbReference>
<dbReference type="InterPro" id="IPR023213">
    <property type="entry name" value="CAT-like_dom_sf"/>
</dbReference>
<dbReference type="Gene3D" id="3.30.559.30">
    <property type="entry name" value="Nonribosomal peptide synthetase, condensation domain"/>
    <property type="match status" value="1"/>
</dbReference>
<dbReference type="SUPFAM" id="SSF47336">
    <property type="entry name" value="ACP-like"/>
    <property type="match status" value="1"/>
</dbReference>
<dbReference type="Pfam" id="PF00975">
    <property type="entry name" value="Thioesterase"/>
    <property type="match status" value="1"/>
</dbReference>
<evidence type="ECO:0000313" key="6">
    <source>
        <dbReference type="Proteomes" id="UP001518140"/>
    </source>
</evidence>
<dbReference type="Pfam" id="PF00668">
    <property type="entry name" value="Condensation"/>
    <property type="match status" value="1"/>
</dbReference>